<organism evidence="4 5">
    <name type="scientific">Allosphingosinicella ginsenosidimutans</name>
    <dbReference type="NCBI Taxonomy" id="1176539"/>
    <lineage>
        <taxon>Bacteria</taxon>
        <taxon>Pseudomonadati</taxon>
        <taxon>Pseudomonadota</taxon>
        <taxon>Alphaproteobacteria</taxon>
        <taxon>Sphingomonadales</taxon>
        <taxon>Sphingomonadaceae</taxon>
        <taxon>Allosphingosinicella</taxon>
    </lineage>
</organism>
<gene>
    <name evidence="3" type="ORF">FRZ32_00065</name>
    <name evidence="4" type="ORF">FRZ32_15100</name>
</gene>
<evidence type="ECO:0000313" key="5">
    <source>
        <dbReference type="Proteomes" id="UP000321249"/>
    </source>
</evidence>
<sequence>MNKFIIGAAAAVLAALALPAPALAQFGGDPNAQVDYPGDPSAADAGTRARPDDAATADDQYDDEDGQYAPDDEGWIDDEGAPVDGKPDAGTYPDEAYPDDAYPYDGDGGLDEGAPPGDAPAYGDKPDPDASVPPKMNPA</sequence>
<dbReference type="RefSeq" id="WP_147041568.1">
    <property type="nucleotide sequence ID" value="NZ_BAABIR010000001.1"/>
</dbReference>
<dbReference type="Proteomes" id="UP000321249">
    <property type="component" value="Unassembled WGS sequence"/>
</dbReference>
<feature type="compositionally biased region" description="Acidic residues" evidence="1">
    <location>
        <begin position="55"/>
        <end position="81"/>
    </location>
</feature>
<protein>
    <submittedName>
        <fullName evidence="4">Uncharacterized protein</fullName>
    </submittedName>
</protein>
<name>A0A5C6TWW3_9SPHN</name>
<evidence type="ECO:0000256" key="1">
    <source>
        <dbReference type="SAM" id="MobiDB-lite"/>
    </source>
</evidence>
<feature type="chain" id="PRO_5036367218" evidence="2">
    <location>
        <begin position="25"/>
        <end position="139"/>
    </location>
</feature>
<evidence type="ECO:0000256" key="2">
    <source>
        <dbReference type="SAM" id="SignalP"/>
    </source>
</evidence>
<reference evidence="4" key="2">
    <citation type="submission" date="2019-08" db="EMBL/GenBank/DDBJ databases">
        <authorList>
            <person name="Im W.-T."/>
        </authorList>
    </citation>
    <scope>NUCLEOTIDE SEQUENCE</scope>
    <source>
        <strain evidence="4">BS-11</strain>
    </source>
</reference>
<comment type="caution">
    <text evidence="4">The sequence shown here is derived from an EMBL/GenBank/DDBJ whole genome shotgun (WGS) entry which is preliminary data.</text>
</comment>
<feature type="signal peptide" evidence="2">
    <location>
        <begin position="1"/>
        <end position="24"/>
    </location>
</feature>
<feature type="region of interest" description="Disordered" evidence="1">
    <location>
        <begin position="23"/>
        <end position="139"/>
    </location>
</feature>
<keyword evidence="5" id="KW-1185">Reference proteome</keyword>
<reference evidence="4 5" key="1">
    <citation type="journal article" date="2015" name="J. Microbiol.">
        <title>Sphingosinicella ginsenosidimutans sp. nov., with ginsenoside converting activity.</title>
        <authorList>
            <person name="Kim J.K."/>
            <person name="Kang M.S."/>
            <person name="Park S.C."/>
            <person name="Kim K.M."/>
            <person name="Choi K."/>
            <person name="Yoon M.H."/>
            <person name="Im W.T."/>
        </authorList>
    </citation>
    <scope>NUCLEOTIDE SEQUENCE [LARGE SCALE GENOMIC DNA]</scope>
    <source>
        <strain evidence="4 5">BS-11</strain>
    </source>
</reference>
<accession>A0A5C6TWW3</accession>
<dbReference type="AlphaFoldDB" id="A0A5C6TWW3"/>
<evidence type="ECO:0000313" key="3">
    <source>
        <dbReference type="EMBL" id="TXC62180.1"/>
    </source>
</evidence>
<feature type="compositionally biased region" description="Low complexity" evidence="1">
    <location>
        <begin position="92"/>
        <end position="105"/>
    </location>
</feature>
<proteinExistence type="predicted"/>
<keyword evidence="2" id="KW-0732">Signal</keyword>
<evidence type="ECO:0000313" key="4">
    <source>
        <dbReference type="EMBL" id="TXC64847.1"/>
    </source>
</evidence>
<dbReference type="EMBL" id="VOQQ01000001">
    <property type="protein sequence ID" value="TXC62180.1"/>
    <property type="molecule type" value="Genomic_DNA"/>
</dbReference>
<dbReference type="EMBL" id="VOQQ01000001">
    <property type="protein sequence ID" value="TXC64847.1"/>
    <property type="molecule type" value="Genomic_DNA"/>
</dbReference>